<protein>
    <submittedName>
        <fullName evidence="2">Uncharacterized protein</fullName>
    </submittedName>
</protein>
<dbReference type="Proteomes" id="UP000621560">
    <property type="component" value="Unassembled WGS sequence"/>
</dbReference>
<evidence type="ECO:0000313" key="3">
    <source>
        <dbReference type="Proteomes" id="UP000621560"/>
    </source>
</evidence>
<evidence type="ECO:0000256" key="1">
    <source>
        <dbReference type="SAM" id="Phobius"/>
    </source>
</evidence>
<keyword evidence="3" id="KW-1185">Reference proteome</keyword>
<accession>A0A927BSU0</accession>
<feature type="transmembrane region" description="Helical" evidence="1">
    <location>
        <begin position="28"/>
        <end position="47"/>
    </location>
</feature>
<dbReference type="AlphaFoldDB" id="A0A927BSU0"/>
<evidence type="ECO:0000313" key="2">
    <source>
        <dbReference type="EMBL" id="MBD2844869.1"/>
    </source>
</evidence>
<comment type="caution">
    <text evidence="2">The sequence shown here is derived from an EMBL/GenBank/DDBJ whole genome shotgun (WGS) entry which is preliminary data.</text>
</comment>
<gene>
    <name evidence="2" type="ORF">IDH44_06665</name>
</gene>
<proteinExistence type="predicted"/>
<dbReference type="EMBL" id="JACXIZ010000012">
    <property type="protein sequence ID" value="MBD2844869.1"/>
    <property type="molecule type" value="Genomic_DNA"/>
</dbReference>
<keyword evidence="1" id="KW-0472">Membrane</keyword>
<keyword evidence="1" id="KW-0812">Transmembrane</keyword>
<reference evidence="2" key="1">
    <citation type="submission" date="2020-09" db="EMBL/GenBank/DDBJ databases">
        <title>A novel bacterium of genus Paenibacillus, isolated from South China Sea.</title>
        <authorList>
            <person name="Huang H."/>
            <person name="Mo K."/>
            <person name="Hu Y."/>
        </authorList>
    </citation>
    <scope>NUCLEOTIDE SEQUENCE</scope>
    <source>
        <strain evidence="2">IB182496</strain>
    </source>
</reference>
<name>A0A927BSU0_9BACL</name>
<sequence length="230" mass="26219">MVNVVVLSPGLLGIRISGGSALETASAITLLVVSLLVVLYGSYSLLFRTTAVTPVKNIQTHEDYVAALYRYRHVKGLHKDIALALNQLDRMRKRRLALDEVLGQRFQPTELSYAKFSKVIDEVENLFYDHMRSMLNKLRVFDGGEFARFVGRHRPGRTLSAVEQEKVSLYTQYFEYMSGYLQANEEILLKLDKLLLEVAALGSTNYKEIDEMPGMQELDVLIKQTKLYKH</sequence>
<organism evidence="2 3">
    <name type="scientific">Paenibacillus sabuli</name>
    <dbReference type="NCBI Taxonomy" id="2772509"/>
    <lineage>
        <taxon>Bacteria</taxon>
        <taxon>Bacillati</taxon>
        <taxon>Bacillota</taxon>
        <taxon>Bacilli</taxon>
        <taxon>Bacillales</taxon>
        <taxon>Paenibacillaceae</taxon>
        <taxon>Paenibacillus</taxon>
    </lineage>
</organism>
<keyword evidence="1" id="KW-1133">Transmembrane helix</keyword>